<evidence type="ECO:0000256" key="1">
    <source>
        <dbReference type="SAM" id="SignalP"/>
    </source>
</evidence>
<name>A0A848LQ82_9BACT</name>
<dbReference type="EMBL" id="JABBJJ010000210">
    <property type="protein sequence ID" value="NMO19861.1"/>
    <property type="molecule type" value="Genomic_DNA"/>
</dbReference>
<reference evidence="2 3" key="1">
    <citation type="submission" date="2020-04" db="EMBL/GenBank/DDBJ databases">
        <title>Draft genome of Pyxidicoccus fallax type strain.</title>
        <authorList>
            <person name="Whitworth D.E."/>
        </authorList>
    </citation>
    <scope>NUCLEOTIDE SEQUENCE [LARGE SCALE GENOMIC DNA]</scope>
    <source>
        <strain evidence="2 3">DSM 14698</strain>
    </source>
</reference>
<sequence length="270" mass="28621">MKTHVLFSSILCMALLLGAGKALALDIPPGGDALGHQLVASQSSVIAQLTSNDGTVMGFTTAVPLTGQVPTQFRLAHDTYTATERLVPGNHYLLFLSMDAAGALQLATSAYSIVAVDLQEAASYRTAIANYQQTWRDPQSFKRVALAQLDASVPYLRYSAMADLAYRGLFTADDGALLARLAASSTASQPEVRKLALGQIGGLRLVAYAEQLGAVLGNAAETTSIRLAALDGLRFMDRTDVIQRQAASVGDSPSPKLKARMLEALEPQPQ</sequence>
<comment type="caution">
    <text evidence="2">The sequence shown here is derived from an EMBL/GenBank/DDBJ whole genome shotgun (WGS) entry which is preliminary data.</text>
</comment>
<dbReference type="RefSeq" id="WP_169349100.1">
    <property type="nucleotide sequence ID" value="NZ_JABBJJ010000210.1"/>
</dbReference>
<evidence type="ECO:0008006" key="4">
    <source>
        <dbReference type="Google" id="ProtNLM"/>
    </source>
</evidence>
<keyword evidence="3" id="KW-1185">Reference proteome</keyword>
<feature type="signal peptide" evidence="1">
    <location>
        <begin position="1"/>
        <end position="24"/>
    </location>
</feature>
<dbReference type="Proteomes" id="UP000518300">
    <property type="component" value="Unassembled WGS sequence"/>
</dbReference>
<dbReference type="AlphaFoldDB" id="A0A848LQ82"/>
<keyword evidence="1" id="KW-0732">Signal</keyword>
<organism evidence="2 3">
    <name type="scientific">Pyxidicoccus fallax</name>
    <dbReference type="NCBI Taxonomy" id="394095"/>
    <lineage>
        <taxon>Bacteria</taxon>
        <taxon>Pseudomonadati</taxon>
        <taxon>Myxococcota</taxon>
        <taxon>Myxococcia</taxon>
        <taxon>Myxococcales</taxon>
        <taxon>Cystobacterineae</taxon>
        <taxon>Myxococcaceae</taxon>
        <taxon>Pyxidicoccus</taxon>
    </lineage>
</organism>
<gene>
    <name evidence="2" type="ORF">HG543_34130</name>
</gene>
<evidence type="ECO:0000313" key="3">
    <source>
        <dbReference type="Proteomes" id="UP000518300"/>
    </source>
</evidence>
<proteinExistence type="predicted"/>
<feature type="chain" id="PRO_5032613469" description="HEAT repeat domain-containing protein" evidence="1">
    <location>
        <begin position="25"/>
        <end position="270"/>
    </location>
</feature>
<protein>
    <recommendedName>
        <fullName evidence="4">HEAT repeat domain-containing protein</fullName>
    </recommendedName>
</protein>
<accession>A0A848LQ82</accession>
<evidence type="ECO:0000313" key="2">
    <source>
        <dbReference type="EMBL" id="NMO19861.1"/>
    </source>
</evidence>